<feature type="compositionally biased region" description="Low complexity" evidence="1">
    <location>
        <begin position="37"/>
        <end position="57"/>
    </location>
</feature>
<gene>
    <name evidence="3" type="ORF">EDD30_2468</name>
</gene>
<accession>A0A3N1GHR7</accession>
<organism evidence="3 4">
    <name type="scientific">Couchioplanes caeruleus</name>
    <dbReference type="NCBI Taxonomy" id="56438"/>
    <lineage>
        <taxon>Bacteria</taxon>
        <taxon>Bacillati</taxon>
        <taxon>Actinomycetota</taxon>
        <taxon>Actinomycetes</taxon>
        <taxon>Micromonosporales</taxon>
        <taxon>Micromonosporaceae</taxon>
        <taxon>Couchioplanes</taxon>
    </lineage>
</organism>
<dbReference type="Proteomes" id="UP000271683">
    <property type="component" value="Unassembled WGS sequence"/>
</dbReference>
<feature type="region of interest" description="Disordered" evidence="1">
    <location>
        <begin position="1"/>
        <end position="57"/>
    </location>
</feature>
<protein>
    <submittedName>
        <fullName evidence="3">Putative integral membrane protein</fullName>
    </submittedName>
</protein>
<dbReference type="RefSeq" id="WP_123678250.1">
    <property type="nucleotide sequence ID" value="NZ_RJKL01000001.1"/>
</dbReference>
<comment type="caution">
    <text evidence="3">The sequence shown here is derived from an EMBL/GenBank/DDBJ whole genome shotgun (WGS) entry which is preliminary data.</text>
</comment>
<dbReference type="AlphaFoldDB" id="A0A3N1GHR7"/>
<proteinExistence type="predicted"/>
<name>A0A3N1GHR7_9ACTN</name>
<evidence type="ECO:0000313" key="3">
    <source>
        <dbReference type="EMBL" id="ROP29661.1"/>
    </source>
</evidence>
<evidence type="ECO:0000313" key="4">
    <source>
        <dbReference type="Proteomes" id="UP000271683"/>
    </source>
</evidence>
<feature type="transmembrane region" description="Helical" evidence="2">
    <location>
        <begin position="62"/>
        <end position="79"/>
    </location>
</feature>
<reference evidence="3 4" key="1">
    <citation type="submission" date="2018-11" db="EMBL/GenBank/DDBJ databases">
        <title>Sequencing the genomes of 1000 actinobacteria strains.</title>
        <authorList>
            <person name="Klenk H.-P."/>
        </authorList>
    </citation>
    <scope>NUCLEOTIDE SEQUENCE [LARGE SCALE GENOMIC DNA]</scope>
    <source>
        <strain evidence="3 4">DSM 43634</strain>
    </source>
</reference>
<evidence type="ECO:0000256" key="2">
    <source>
        <dbReference type="SAM" id="Phobius"/>
    </source>
</evidence>
<sequence>MAYSPENRPVPEAHHLLPDGATAHADHAPPLPDELARTLAGLGPAGAAPSSRGTAGTRSRPLVLGLVGAALLFVLVFLVQNTGGVEIGFLWAQGRIPLAVALLAAGMAGAALARAVAAARVPRRRR</sequence>
<dbReference type="EMBL" id="RJKL01000001">
    <property type="protein sequence ID" value="ROP29661.1"/>
    <property type="molecule type" value="Genomic_DNA"/>
</dbReference>
<feature type="transmembrane region" description="Helical" evidence="2">
    <location>
        <begin position="99"/>
        <end position="117"/>
    </location>
</feature>
<keyword evidence="2" id="KW-0812">Transmembrane</keyword>
<keyword evidence="2" id="KW-1133">Transmembrane helix</keyword>
<evidence type="ECO:0000256" key="1">
    <source>
        <dbReference type="SAM" id="MobiDB-lite"/>
    </source>
</evidence>
<keyword evidence="2" id="KW-0472">Membrane</keyword>